<dbReference type="InterPro" id="IPR018680">
    <property type="entry name" value="DUF2164"/>
</dbReference>
<evidence type="ECO:0000313" key="1">
    <source>
        <dbReference type="EMBL" id="KAB2929986.1"/>
    </source>
</evidence>
<protein>
    <submittedName>
        <fullName evidence="1">DUF2164 domain-containing protein</fullName>
    </submittedName>
</protein>
<accession>A0A833LW13</accession>
<reference evidence="1 2" key="1">
    <citation type="submission" date="2019-10" db="EMBL/GenBank/DDBJ databases">
        <title>Extracellular Electron Transfer in a Candidatus Methanoperedens spp. Enrichment Culture.</title>
        <authorList>
            <person name="Berger S."/>
            <person name="Rangel Shaw D."/>
            <person name="Berben T."/>
            <person name="In 'T Zandt M."/>
            <person name="Frank J."/>
            <person name="Reimann J."/>
            <person name="Jetten M.S.M."/>
            <person name="Welte C.U."/>
        </authorList>
    </citation>
    <scope>NUCLEOTIDE SEQUENCE [LARGE SCALE GENOMIC DNA]</scope>
    <source>
        <strain evidence="1">SB12</strain>
    </source>
</reference>
<dbReference type="Proteomes" id="UP000460298">
    <property type="component" value="Unassembled WGS sequence"/>
</dbReference>
<gene>
    <name evidence="1" type="ORF">F9K24_18315</name>
</gene>
<evidence type="ECO:0000313" key="2">
    <source>
        <dbReference type="Proteomes" id="UP000460298"/>
    </source>
</evidence>
<dbReference type="AlphaFoldDB" id="A0A833LW13"/>
<organism evidence="1 2">
    <name type="scientific">Leptonema illini</name>
    <dbReference type="NCBI Taxonomy" id="183"/>
    <lineage>
        <taxon>Bacteria</taxon>
        <taxon>Pseudomonadati</taxon>
        <taxon>Spirochaetota</taxon>
        <taxon>Spirochaetia</taxon>
        <taxon>Leptospirales</taxon>
        <taxon>Leptospiraceae</taxon>
        <taxon>Leptonema</taxon>
    </lineage>
</organism>
<dbReference type="Pfam" id="PF09932">
    <property type="entry name" value="DUF2164"/>
    <property type="match status" value="1"/>
</dbReference>
<name>A0A833LW13_9LEPT</name>
<sequence>MELDLSKEETAAIQASLKRYMAEEFEIEIGDLQANLLLRYVVTEVGPFVYNRAIADAERFLAEKVADLPGVLFEEGLTYWKKGPKKKR</sequence>
<dbReference type="EMBL" id="WBUI01000024">
    <property type="protein sequence ID" value="KAB2929986.1"/>
    <property type="molecule type" value="Genomic_DNA"/>
</dbReference>
<proteinExistence type="predicted"/>
<comment type="caution">
    <text evidence="1">The sequence shown here is derived from an EMBL/GenBank/DDBJ whole genome shotgun (WGS) entry which is preliminary data.</text>
</comment>